<proteinExistence type="predicted"/>
<organism evidence="2 3">
    <name type="scientific">Gibberella intermedia</name>
    <name type="common">Bulb rot disease fungus</name>
    <name type="synonym">Fusarium proliferatum</name>
    <dbReference type="NCBI Taxonomy" id="948311"/>
    <lineage>
        <taxon>Eukaryota</taxon>
        <taxon>Fungi</taxon>
        <taxon>Dikarya</taxon>
        <taxon>Ascomycota</taxon>
        <taxon>Pezizomycotina</taxon>
        <taxon>Sordariomycetes</taxon>
        <taxon>Hypocreomycetidae</taxon>
        <taxon>Hypocreales</taxon>
        <taxon>Nectriaceae</taxon>
        <taxon>Fusarium</taxon>
        <taxon>Fusarium fujikuroi species complex</taxon>
    </lineage>
</organism>
<feature type="compositionally biased region" description="Acidic residues" evidence="1">
    <location>
        <begin position="52"/>
        <end position="67"/>
    </location>
</feature>
<comment type="caution">
    <text evidence="2">The sequence shown here is derived from an EMBL/GenBank/DDBJ whole genome shotgun (WGS) entry which is preliminary data.</text>
</comment>
<evidence type="ECO:0000256" key="1">
    <source>
        <dbReference type="SAM" id="MobiDB-lite"/>
    </source>
</evidence>
<name>A0A420RA12_GIBIN</name>
<feature type="region of interest" description="Disordered" evidence="1">
    <location>
        <begin position="1"/>
        <end position="78"/>
    </location>
</feature>
<protein>
    <submittedName>
        <fullName evidence="2">Uncharacterized protein</fullName>
    </submittedName>
</protein>
<dbReference type="Proteomes" id="UP000283569">
    <property type="component" value="Unassembled WGS sequence"/>
</dbReference>
<reference evidence="2 3" key="1">
    <citation type="journal article" date="2018" name="Sci. Rep.">
        <title>Characterisation of pathogen-specific regions and novel effector candidates in Fusarium oxysporum f. sp. cepae.</title>
        <authorList>
            <person name="Armitage A.D."/>
            <person name="Taylor A."/>
            <person name="Sobczyk M.K."/>
            <person name="Baxter L."/>
            <person name="Greenfield B.P."/>
            <person name="Bates H.J."/>
            <person name="Wilson F."/>
            <person name="Jackson A.C."/>
            <person name="Ott S."/>
            <person name="Harrison R.J."/>
            <person name="Clarkson J.P."/>
        </authorList>
    </citation>
    <scope>NUCLEOTIDE SEQUENCE [LARGE SCALE GENOMIC DNA]</scope>
    <source>
        <strain evidence="2 3">Fp_A8</strain>
    </source>
</reference>
<sequence length="95" mass="10044">MEDLDDDDNMSETGEGGGEAVSDTVEVQKPAEESDKIAQTLAKNKVKTEVPDSWDDESDASASESEESMPGSDLVGPSTAKEAVAVQFEFVNKCG</sequence>
<evidence type="ECO:0000313" key="3">
    <source>
        <dbReference type="Proteomes" id="UP000283569"/>
    </source>
</evidence>
<gene>
    <name evidence="2" type="ORF">BFJ72_g15394</name>
</gene>
<dbReference type="EMBL" id="MRDB01000466">
    <property type="protein sequence ID" value="RKL13874.1"/>
    <property type="molecule type" value="Genomic_DNA"/>
</dbReference>
<feature type="compositionally biased region" description="Acidic residues" evidence="1">
    <location>
        <begin position="1"/>
        <end position="10"/>
    </location>
</feature>
<dbReference type="AlphaFoldDB" id="A0A420RA12"/>
<accession>A0A420RA12</accession>
<evidence type="ECO:0000313" key="2">
    <source>
        <dbReference type="EMBL" id="RKL13874.1"/>
    </source>
</evidence>